<protein>
    <recommendedName>
        <fullName evidence="6">UBC core domain-containing protein</fullName>
    </recommendedName>
</protein>
<keyword evidence="4" id="KW-0547">Nucleotide-binding</keyword>
<dbReference type="OrthoDB" id="269518at2759"/>
<sequence>MLANRMKAELKMLVNEPPEGVCISTTDSIQTLSAEMCGPEGTAYAGGVFRLSISVPDRYPLVPPDVKFETPVFHPNIEQGGRICVDLLKAKPHGSWTPLANIRSLMMTIRCLLSEPNAKDPLNQAALLERSPQQFDATASQWTKQHAMQSCMCADGGGGGGGGGAAGGEDASTSANIGQGEVRGKRGLLTDGEGGAKRAKVSGDDGSGSA</sequence>
<reference evidence="7 8" key="1">
    <citation type="submission" date="2014-11" db="EMBL/GenBank/DDBJ databases">
        <authorList>
            <person name="Zhu J."/>
            <person name="Qi W."/>
            <person name="Song R."/>
        </authorList>
    </citation>
    <scope>NUCLEOTIDE SEQUENCE [LARGE SCALE GENOMIC DNA]</scope>
</reference>
<feature type="active site" description="Glycyl thioester intermediate" evidence="3">
    <location>
        <position position="84"/>
    </location>
</feature>
<dbReference type="SMART" id="SM00212">
    <property type="entry name" value="UBCc"/>
    <property type="match status" value="1"/>
</dbReference>
<evidence type="ECO:0000256" key="2">
    <source>
        <dbReference type="ARBA" id="ARBA00022786"/>
    </source>
</evidence>
<dbReference type="InterPro" id="IPR000608">
    <property type="entry name" value="UBC"/>
</dbReference>
<keyword evidence="1" id="KW-0808">Transferase</keyword>
<evidence type="ECO:0000256" key="5">
    <source>
        <dbReference type="SAM" id="MobiDB-lite"/>
    </source>
</evidence>
<dbReference type="OMA" id="CMDLLNM"/>
<proteinExistence type="inferred from homology"/>
<evidence type="ECO:0000313" key="7">
    <source>
        <dbReference type="EMBL" id="CEM11435.1"/>
    </source>
</evidence>
<evidence type="ECO:0000313" key="8">
    <source>
        <dbReference type="Proteomes" id="UP000041254"/>
    </source>
</evidence>
<dbReference type="PROSITE" id="PS50127">
    <property type="entry name" value="UBC_2"/>
    <property type="match status" value="1"/>
</dbReference>
<evidence type="ECO:0000256" key="3">
    <source>
        <dbReference type="PROSITE-ProRule" id="PRU10133"/>
    </source>
</evidence>
<keyword evidence="2 4" id="KW-0833">Ubl conjugation pathway</keyword>
<accession>A0A0G4FF27</accession>
<feature type="domain" description="UBC core" evidence="6">
    <location>
        <begin position="1"/>
        <end position="152"/>
    </location>
</feature>
<evidence type="ECO:0000256" key="4">
    <source>
        <dbReference type="RuleBase" id="RU362109"/>
    </source>
</evidence>
<dbReference type="PROSITE" id="PS00183">
    <property type="entry name" value="UBC_1"/>
    <property type="match status" value="1"/>
</dbReference>
<dbReference type="InterPro" id="IPR050113">
    <property type="entry name" value="Ub_conjugating_enzyme"/>
</dbReference>
<dbReference type="InParanoid" id="A0A0G4FF27"/>
<gene>
    <name evidence="7" type="ORF">Vbra_1180</name>
</gene>
<dbReference type="GO" id="GO:0016740">
    <property type="term" value="F:transferase activity"/>
    <property type="evidence" value="ECO:0007669"/>
    <property type="project" value="UniProtKB-KW"/>
</dbReference>
<dbReference type="CDD" id="cd23805">
    <property type="entry name" value="UBCc_UBE2T"/>
    <property type="match status" value="1"/>
</dbReference>
<keyword evidence="8" id="KW-1185">Reference proteome</keyword>
<feature type="region of interest" description="Disordered" evidence="5">
    <location>
        <begin position="159"/>
        <end position="210"/>
    </location>
</feature>
<comment type="similarity">
    <text evidence="4">Belongs to the ubiquitin-conjugating enzyme family.</text>
</comment>
<dbReference type="EMBL" id="CDMY01000416">
    <property type="protein sequence ID" value="CEM11435.1"/>
    <property type="molecule type" value="Genomic_DNA"/>
</dbReference>
<dbReference type="Pfam" id="PF00179">
    <property type="entry name" value="UQ_con"/>
    <property type="match status" value="1"/>
</dbReference>
<dbReference type="Gene3D" id="3.10.110.10">
    <property type="entry name" value="Ubiquitin Conjugating Enzyme"/>
    <property type="match status" value="1"/>
</dbReference>
<dbReference type="PANTHER" id="PTHR24067">
    <property type="entry name" value="UBIQUITIN-CONJUGATING ENZYME E2"/>
    <property type="match status" value="1"/>
</dbReference>
<dbReference type="AlphaFoldDB" id="A0A0G4FF27"/>
<name>A0A0G4FF27_VITBC</name>
<evidence type="ECO:0000256" key="1">
    <source>
        <dbReference type="ARBA" id="ARBA00022679"/>
    </source>
</evidence>
<dbReference type="PhylomeDB" id="A0A0G4FF27"/>
<dbReference type="InterPro" id="IPR023313">
    <property type="entry name" value="UBQ-conjugating_AS"/>
</dbReference>
<dbReference type="GO" id="GO:0005524">
    <property type="term" value="F:ATP binding"/>
    <property type="evidence" value="ECO:0007669"/>
    <property type="project" value="UniProtKB-UniRule"/>
</dbReference>
<dbReference type="STRING" id="1169540.A0A0G4FF27"/>
<keyword evidence="4" id="KW-0067">ATP-binding</keyword>
<dbReference type="SUPFAM" id="SSF54495">
    <property type="entry name" value="UBC-like"/>
    <property type="match status" value="1"/>
</dbReference>
<dbReference type="InterPro" id="IPR016135">
    <property type="entry name" value="UBQ-conjugating_enzyme/RWD"/>
</dbReference>
<dbReference type="Proteomes" id="UP000041254">
    <property type="component" value="Unassembled WGS sequence"/>
</dbReference>
<evidence type="ECO:0000259" key="6">
    <source>
        <dbReference type="PROSITE" id="PS50127"/>
    </source>
</evidence>
<dbReference type="VEuPathDB" id="CryptoDB:Vbra_1180"/>
<organism evidence="7 8">
    <name type="scientific">Vitrella brassicaformis (strain CCMP3155)</name>
    <dbReference type="NCBI Taxonomy" id="1169540"/>
    <lineage>
        <taxon>Eukaryota</taxon>
        <taxon>Sar</taxon>
        <taxon>Alveolata</taxon>
        <taxon>Colpodellida</taxon>
        <taxon>Vitrellaceae</taxon>
        <taxon>Vitrella</taxon>
    </lineage>
</organism>